<dbReference type="FunFam" id="3.40.50.10860:FF:000005">
    <property type="entry name" value="C-1-tetrahydrofolate synthase, cytoplasmic, putative"/>
    <property type="match status" value="1"/>
</dbReference>
<dbReference type="SUPFAM" id="SSF53223">
    <property type="entry name" value="Aminoacid dehydrogenase-like, N-terminal domain"/>
    <property type="match status" value="1"/>
</dbReference>
<keyword evidence="10 12" id="KW-0486">Methionine biosynthesis</keyword>
<name>A0A1G7Y732_9FLAO</name>
<dbReference type="GO" id="GO:0004488">
    <property type="term" value="F:methylenetetrahydrofolate dehydrogenase (NADP+) activity"/>
    <property type="evidence" value="ECO:0007669"/>
    <property type="project" value="UniProtKB-UniRule"/>
</dbReference>
<dbReference type="HAMAP" id="MF_01576">
    <property type="entry name" value="THF_DHG_CYH"/>
    <property type="match status" value="1"/>
</dbReference>
<sequence>MKLLDGKAVSKEILKKVKTDIDHHIEKKHLGYNLSRPSIAIVMVGENAASESYVRGKIKACDKAEINHKVIRFEESISTFELISEIKKLNKSHFDGFIVQLPLPDHIDPNSIINEISAYKDIDGFHPLNFGKMALGQKSMRPATAYGILKLLQHYDIQTNSQHVVVIGRSNIVGKPISIMLGNDFEVGRSTVTSCDIHTPKALLKEESRKADIVIVAVGKPGFLTSDMIKEGAVVIDVGINRLDSGKLVGDCDFEDVSQKASYLTPVPGGVGPMTIAGLILNTYEAWKMKNLIED</sequence>
<dbReference type="EMBL" id="FNCW01000011">
    <property type="protein sequence ID" value="SDG92305.1"/>
    <property type="molecule type" value="Genomic_DNA"/>
</dbReference>
<dbReference type="InterPro" id="IPR020867">
    <property type="entry name" value="THF_DH/CycHdrlase_CS"/>
</dbReference>
<dbReference type="Proteomes" id="UP000199296">
    <property type="component" value="Unassembled WGS sequence"/>
</dbReference>
<keyword evidence="4 12" id="KW-0028">Amino-acid biosynthesis</keyword>
<feature type="domain" description="Tetrahydrofolate dehydrogenase/cyclohydrolase catalytic" evidence="13">
    <location>
        <begin position="4"/>
        <end position="123"/>
    </location>
</feature>
<dbReference type="GO" id="GO:0035999">
    <property type="term" value="P:tetrahydrofolate interconversion"/>
    <property type="evidence" value="ECO:0007669"/>
    <property type="project" value="UniProtKB-UniRule"/>
</dbReference>
<evidence type="ECO:0000256" key="5">
    <source>
        <dbReference type="ARBA" id="ARBA00022755"/>
    </source>
</evidence>
<keyword evidence="9 12" id="KW-0368">Histidine biosynthesis</keyword>
<protein>
    <recommendedName>
        <fullName evidence="12">Bifunctional protein FolD</fullName>
    </recommendedName>
    <domain>
        <recommendedName>
            <fullName evidence="12">Methylenetetrahydrofolate dehydrogenase</fullName>
            <ecNumber evidence="12">1.5.1.5</ecNumber>
        </recommendedName>
    </domain>
    <domain>
        <recommendedName>
            <fullName evidence="12">Methenyltetrahydrofolate cyclohydrolase</fullName>
            <ecNumber evidence="12">3.5.4.9</ecNumber>
        </recommendedName>
    </domain>
</protein>
<keyword evidence="3 12" id="KW-0554">One-carbon metabolism</keyword>
<dbReference type="OrthoDB" id="9803580at2"/>
<dbReference type="GO" id="GO:0000105">
    <property type="term" value="P:L-histidine biosynthetic process"/>
    <property type="evidence" value="ECO:0007669"/>
    <property type="project" value="UniProtKB-KW"/>
</dbReference>
<dbReference type="UniPathway" id="UPA00193"/>
<dbReference type="CDD" id="cd01080">
    <property type="entry name" value="NAD_bind_m-THF_DH_Cyclohyd"/>
    <property type="match status" value="1"/>
</dbReference>
<evidence type="ECO:0000313" key="15">
    <source>
        <dbReference type="EMBL" id="SDG92305.1"/>
    </source>
</evidence>
<comment type="catalytic activity">
    <reaction evidence="12">
        <text>(6R)-5,10-methylene-5,6,7,8-tetrahydrofolate + NADP(+) = (6R)-5,10-methenyltetrahydrofolate + NADPH</text>
        <dbReference type="Rhea" id="RHEA:22812"/>
        <dbReference type="ChEBI" id="CHEBI:15636"/>
        <dbReference type="ChEBI" id="CHEBI:57455"/>
        <dbReference type="ChEBI" id="CHEBI:57783"/>
        <dbReference type="ChEBI" id="CHEBI:58349"/>
        <dbReference type="EC" id="1.5.1.5"/>
    </reaction>
</comment>
<dbReference type="RefSeq" id="WP_093368504.1">
    <property type="nucleotide sequence ID" value="NZ_FNCW01000011.1"/>
</dbReference>
<dbReference type="STRING" id="470826.SAMN04488027_11117"/>
<dbReference type="Pfam" id="PF00763">
    <property type="entry name" value="THF_DHG_CYH"/>
    <property type="match status" value="1"/>
</dbReference>
<dbReference type="EC" id="3.5.4.9" evidence="12"/>
<dbReference type="EC" id="1.5.1.5" evidence="12"/>
<gene>
    <name evidence="12" type="primary">folD</name>
    <name evidence="15" type="ORF">SAMN04488027_11117</name>
</gene>
<keyword evidence="11 12" id="KW-0511">Multifunctional enzyme</keyword>
<evidence type="ECO:0000256" key="6">
    <source>
        <dbReference type="ARBA" id="ARBA00022801"/>
    </source>
</evidence>
<evidence type="ECO:0000256" key="3">
    <source>
        <dbReference type="ARBA" id="ARBA00022563"/>
    </source>
</evidence>
<dbReference type="PANTHER" id="PTHR48099">
    <property type="entry name" value="C-1-TETRAHYDROFOLATE SYNTHASE, CYTOPLASMIC-RELATED"/>
    <property type="match status" value="1"/>
</dbReference>
<evidence type="ECO:0000256" key="1">
    <source>
        <dbReference type="ARBA" id="ARBA00004777"/>
    </source>
</evidence>
<comment type="similarity">
    <text evidence="12">Belongs to the tetrahydrofolate dehydrogenase/cyclohydrolase family.</text>
</comment>
<dbReference type="PROSITE" id="PS00767">
    <property type="entry name" value="THF_DHG_CYH_2"/>
    <property type="match status" value="1"/>
</dbReference>
<proteinExistence type="inferred from homology"/>
<evidence type="ECO:0000313" key="16">
    <source>
        <dbReference type="Proteomes" id="UP000199296"/>
    </source>
</evidence>
<accession>A0A1G7Y732</accession>
<comment type="pathway">
    <text evidence="1 12">One-carbon metabolism; tetrahydrofolate interconversion.</text>
</comment>
<evidence type="ECO:0000256" key="2">
    <source>
        <dbReference type="ARBA" id="ARBA00011738"/>
    </source>
</evidence>
<comment type="subunit">
    <text evidence="2 12">Homodimer.</text>
</comment>
<dbReference type="FunFam" id="3.40.50.720:FF:000189">
    <property type="entry name" value="Bifunctional protein FolD"/>
    <property type="match status" value="1"/>
</dbReference>
<dbReference type="InterPro" id="IPR020631">
    <property type="entry name" value="THF_DH/CycHdrlase_NAD-bd_dom"/>
</dbReference>
<evidence type="ECO:0000256" key="4">
    <source>
        <dbReference type="ARBA" id="ARBA00022605"/>
    </source>
</evidence>
<dbReference type="InterPro" id="IPR046346">
    <property type="entry name" value="Aminoacid_DH-like_N_sf"/>
</dbReference>
<keyword evidence="7 12" id="KW-0521">NADP</keyword>
<evidence type="ECO:0000259" key="13">
    <source>
        <dbReference type="Pfam" id="PF00763"/>
    </source>
</evidence>
<dbReference type="PANTHER" id="PTHR48099:SF5">
    <property type="entry name" value="C-1-TETRAHYDROFOLATE SYNTHASE, CYTOPLASMIC"/>
    <property type="match status" value="1"/>
</dbReference>
<feature type="domain" description="Tetrahydrofolate dehydrogenase/cyclohydrolase NAD(P)-binding" evidence="14">
    <location>
        <begin position="142"/>
        <end position="290"/>
    </location>
</feature>
<dbReference type="AlphaFoldDB" id="A0A1G7Y732"/>
<dbReference type="GO" id="GO:0006164">
    <property type="term" value="P:purine nucleotide biosynthetic process"/>
    <property type="evidence" value="ECO:0007669"/>
    <property type="project" value="UniProtKB-KW"/>
</dbReference>
<evidence type="ECO:0000256" key="7">
    <source>
        <dbReference type="ARBA" id="ARBA00022857"/>
    </source>
</evidence>
<feature type="binding site" evidence="12">
    <location>
        <position position="240"/>
    </location>
    <ligand>
        <name>NADP(+)</name>
        <dbReference type="ChEBI" id="CHEBI:58349"/>
    </ligand>
</feature>
<feature type="binding site" evidence="12">
    <location>
        <position position="197"/>
    </location>
    <ligand>
        <name>NADP(+)</name>
        <dbReference type="ChEBI" id="CHEBI:58349"/>
    </ligand>
</feature>
<dbReference type="Gene3D" id="3.40.50.720">
    <property type="entry name" value="NAD(P)-binding Rossmann-like Domain"/>
    <property type="match status" value="1"/>
</dbReference>
<dbReference type="InterPro" id="IPR000672">
    <property type="entry name" value="THF_DH/CycHdrlase"/>
</dbReference>
<reference evidence="15 16" key="1">
    <citation type="submission" date="2016-10" db="EMBL/GenBank/DDBJ databases">
        <authorList>
            <person name="de Groot N.N."/>
        </authorList>
    </citation>
    <scope>NUCLEOTIDE SEQUENCE [LARGE SCALE GENOMIC DNA]</scope>
    <source>
        <strain evidence="15 16">DSM 19803</strain>
    </source>
</reference>
<comment type="catalytic activity">
    <reaction evidence="12">
        <text>(6R)-5,10-methenyltetrahydrofolate + H2O = (6R)-10-formyltetrahydrofolate + H(+)</text>
        <dbReference type="Rhea" id="RHEA:23700"/>
        <dbReference type="ChEBI" id="CHEBI:15377"/>
        <dbReference type="ChEBI" id="CHEBI:15378"/>
        <dbReference type="ChEBI" id="CHEBI:57455"/>
        <dbReference type="ChEBI" id="CHEBI:195366"/>
        <dbReference type="EC" id="3.5.4.9"/>
    </reaction>
</comment>
<evidence type="ECO:0000256" key="9">
    <source>
        <dbReference type="ARBA" id="ARBA00023102"/>
    </source>
</evidence>
<dbReference type="Gene3D" id="3.40.50.10860">
    <property type="entry name" value="Leucine Dehydrogenase, chain A, domain 1"/>
    <property type="match status" value="1"/>
</dbReference>
<comment type="function">
    <text evidence="12">Catalyzes the oxidation of 5,10-methylenetetrahydrofolate to 5,10-methenyltetrahydrofolate and then the hydrolysis of 5,10-methenyltetrahydrofolate to 10-formyltetrahydrofolate.</text>
</comment>
<dbReference type="Pfam" id="PF02882">
    <property type="entry name" value="THF_DHG_CYH_C"/>
    <property type="match status" value="1"/>
</dbReference>
<dbReference type="GO" id="GO:0005829">
    <property type="term" value="C:cytosol"/>
    <property type="evidence" value="ECO:0007669"/>
    <property type="project" value="TreeGrafter"/>
</dbReference>
<evidence type="ECO:0000256" key="12">
    <source>
        <dbReference type="HAMAP-Rule" id="MF_01576"/>
    </source>
</evidence>
<evidence type="ECO:0000256" key="8">
    <source>
        <dbReference type="ARBA" id="ARBA00023002"/>
    </source>
</evidence>
<dbReference type="InterPro" id="IPR036291">
    <property type="entry name" value="NAD(P)-bd_dom_sf"/>
</dbReference>
<dbReference type="PRINTS" id="PR00085">
    <property type="entry name" value="THFDHDRGNASE"/>
</dbReference>
<dbReference type="GO" id="GO:0009086">
    <property type="term" value="P:methionine biosynthetic process"/>
    <property type="evidence" value="ECO:0007669"/>
    <property type="project" value="UniProtKB-KW"/>
</dbReference>
<evidence type="ECO:0000259" key="14">
    <source>
        <dbReference type="Pfam" id="PF02882"/>
    </source>
</evidence>
<keyword evidence="5 12" id="KW-0658">Purine biosynthesis</keyword>
<organism evidence="15 16">
    <name type="scientific">Psychroflexus sediminis</name>
    <dbReference type="NCBI Taxonomy" id="470826"/>
    <lineage>
        <taxon>Bacteria</taxon>
        <taxon>Pseudomonadati</taxon>
        <taxon>Bacteroidota</taxon>
        <taxon>Flavobacteriia</taxon>
        <taxon>Flavobacteriales</taxon>
        <taxon>Flavobacteriaceae</taxon>
        <taxon>Psychroflexus</taxon>
    </lineage>
</organism>
<keyword evidence="6 12" id="KW-0378">Hydrolase</keyword>
<keyword evidence="16" id="KW-1185">Reference proteome</keyword>
<keyword evidence="8 12" id="KW-0560">Oxidoreductase</keyword>
<dbReference type="InterPro" id="IPR020630">
    <property type="entry name" value="THF_DH/CycHdrlase_cat_dom"/>
</dbReference>
<evidence type="ECO:0000256" key="11">
    <source>
        <dbReference type="ARBA" id="ARBA00023268"/>
    </source>
</evidence>
<dbReference type="SUPFAM" id="SSF51735">
    <property type="entry name" value="NAD(P)-binding Rossmann-fold domains"/>
    <property type="match status" value="1"/>
</dbReference>
<feature type="binding site" evidence="12">
    <location>
        <begin position="168"/>
        <end position="170"/>
    </location>
    <ligand>
        <name>NADP(+)</name>
        <dbReference type="ChEBI" id="CHEBI:58349"/>
    </ligand>
</feature>
<dbReference type="GO" id="GO:0004477">
    <property type="term" value="F:methenyltetrahydrofolate cyclohydrolase activity"/>
    <property type="evidence" value="ECO:0007669"/>
    <property type="project" value="UniProtKB-UniRule"/>
</dbReference>
<evidence type="ECO:0000256" key="10">
    <source>
        <dbReference type="ARBA" id="ARBA00023167"/>
    </source>
</evidence>